<evidence type="ECO:0000313" key="7">
    <source>
        <dbReference type="EMBL" id="BAX54912.1"/>
    </source>
</evidence>
<evidence type="ECO:0000256" key="2">
    <source>
        <dbReference type="ARBA" id="ARBA00022722"/>
    </source>
</evidence>
<dbReference type="SUPFAM" id="SSF53098">
    <property type="entry name" value="Ribonuclease H-like"/>
    <property type="match status" value="1"/>
</dbReference>
<dbReference type="EMBL" id="AP018046">
    <property type="protein sequence ID" value="BAX54912.1"/>
    <property type="molecule type" value="Genomic_DNA"/>
</dbReference>
<dbReference type="EMBL" id="CP061855">
    <property type="protein sequence ID" value="QOD58586.1"/>
    <property type="molecule type" value="Genomic_DNA"/>
</dbReference>
<organism evidence="7 9">
    <name type="scientific">Photobacterium damsela subsp. piscicida</name>
    <name type="common">Pasteurella piscicida</name>
    <dbReference type="NCBI Taxonomy" id="38294"/>
    <lineage>
        <taxon>Bacteria</taxon>
        <taxon>Pseudomonadati</taxon>
        <taxon>Pseudomonadota</taxon>
        <taxon>Gammaproteobacteria</taxon>
        <taxon>Vibrionales</taxon>
        <taxon>Vibrionaceae</taxon>
        <taxon>Photobacterium</taxon>
    </lineage>
</organism>
<reference evidence="7" key="1">
    <citation type="journal article" date="2017" name="Genome Announc.">
        <title>Whole-Genome Sequence of Photobacterium damselae subsp. piscicida Strain 91-197, Isolated from Hybrid Striped Bass (Morone sp.) in the United States.</title>
        <authorList>
            <person name="Teru Y."/>
            <person name="Hikima J."/>
            <person name="Kono T."/>
            <person name="Sakai M."/>
            <person name="Takano T."/>
            <person name="Hawke J.P."/>
            <person name="Takeyama H."/>
            <person name="Aoki T."/>
        </authorList>
    </citation>
    <scope>NUCLEOTIDE SEQUENCE</scope>
    <source>
        <strain evidence="7">91-197</strain>
    </source>
</reference>
<name>A0A1V1VFM8_PHODP</name>
<evidence type="ECO:0000313" key="9">
    <source>
        <dbReference type="Proteomes" id="UP000218676"/>
    </source>
</evidence>
<dbReference type="GO" id="GO:0003887">
    <property type="term" value="F:DNA-directed DNA polymerase activity"/>
    <property type="evidence" value="ECO:0007669"/>
    <property type="project" value="UniProtKB-EC"/>
</dbReference>
<evidence type="ECO:0000256" key="5">
    <source>
        <dbReference type="ARBA" id="ARBA00049244"/>
    </source>
</evidence>
<dbReference type="SMART" id="SM00479">
    <property type="entry name" value="EXOIII"/>
    <property type="match status" value="1"/>
</dbReference>
<dbReference type="GO" id="GO:0006260">
    <property type="term" value="P:DNA replication"/>
    <property type="evidence" value="ECO:0007669"/>
    <property type="project" value="InterPro"/>
</dbReference>
<dbReference type="GO" id="GO:0005829">
    <property type="term" value="C:cytosol"/>
    <property type="evidence" value="ECO:0007669"/>
    <property type="project" value="TreeGrafter"/>
</dbReference>
<dbReference type="CDD" id="cd06127">
    <property type="entry name" value="DEDDh"/>
    <property type="match status" value="1"/>
</dbReference>
<keyword evidence="3" id="KW-0378">Hydrolase</keyword>
<dbReference type="NCBIfam" id="TIGR00573">
    <property type="entry name" value="dnaq"/>
    <property type="match status" value="1"/>
</dbReference>
<dbReference type="GO" id="GO:0008408">
    <property type="term" value="F:3'-5' exonuclease activity"/>
    <property type="evidence" value="ECO:0007669"/>
    <property type="project" value="TreeGrafter"/>
</dbReference>
<evidence type="ECO:0000256" key="3">
    <source>
        <dbReference type="ARBA" id="ARBA00022801"/>
    </source>
</evidence>
<comment type="catalytic activity">
    <reaction evidence="5">
        <text>DNA(n) + a 2'-deoxyribonucleoside 5'-triphosphate = DNA(n+1) + diphosphate</text>
        <dbReference type="Rhea" id="RHEA:22508"/>
        <dbReference type="Rhea" id="RHEA-COMP:17339"/>
        <dbReference type="Rhea" id="RHEA-COMP:17340"/>
        <dbReference type="ChEBI" id="CHEBI:33019"/>
        <dbReference type="ChEBI" id="CHEBI:61560"/>
        <dbReference type="ChEBI" id="CHEBI:173112"/>
        <dbReference type="EC" id="2.7.7.7"/>
    </reaction>
</comment>
<reference evidence="9" key="2">
    <citation type="submission" date="2017-05" db="EMBL/GenBank/DDBJ databases">
        <title>Whole genome sequence of fish pathogenic bacteria, Photobacterium damselae subsp. piscicida, strain 91-197, isolated from hybrid striped bass (Morone sp.) in USA.</title>
        <authorList>
            <person name="Teru Y."/>
            <person name="Hikima J."/>
            <person name="Kono T."/>
            <person name="Sakai M."/>
            <person name="Takano T."/>
            <person name="Hawke J.P."/>
            <person name="Takeyama H."/>
            <person name="Aoki T."/>
        </authorList>
    </citation>
    <scope>NUCLEOTIDE SEQUENCE [LARGE SCALE GENOMIC DNA]</scope>
    <source>
        <strain evidence="9">91-197</strain>
    </source>
</reference>
<accession>A0A1V1VFM8</accession>
<dbReference type="NCBIfam" id="NF006602">
    <property type="entry name" value="PRK09146.1"/>
    <property type="match status" value="1"/>
</dbReference>
<dbReference type="RefSeq" id="WP_086959048.1">
    <property type="nucleotide sequence ID" value="NZ_AP018046.1"/>
</dbReference>
<dbReference type="AlphaFoldDB" id="A0A1V1VFM8"/>
<evidence type="ECO:0000256" key="4">
    <source>
        <dbReference type="ARBA" id="ARBA00022839"/>
    </source>
</evidence>
<sequence length="249" mass="28139">MIRLFTSAKEDEPLLDTSATPNWPERFVQLATESKDKRLKQFYEASCVAGDTPLKEVLFVALDLETTGLDSQQDQIISVGLVPFTLDRIYCRQSAHWVVNPHRLLNEESVVIHGITDSEVQDAPDLRVILEQVLQALAGKIVVVHYKNIERGFLNQALLKRLGEGIEFPVVDTLDLEAAIQYRQCRGFFNRLKGKKPGSVRLGHARERYGLPTYQPHHALTDALASAELLQAQLAYYFTPNTPISEVWQ</sequence>
<gene>
    <name evidence="8" type="ORF">IC627_17290</name>
    <name evidence="7" type="ORF">PDPUS_2_00326</name>
</gene>
<keyword evidence="2" id="KW-0540">Nuclease</keyword>
<evidence type="ECO:0000313" key="8">
    <source>
        <dbReference type="EMBL" id="QOD58586.1"/>
    </source>
</evidence>
<proteinExistence type="predicted"/>
<evidence type="ECO:0000256" key="1">
    <source>
        <dbReference type="ARBA" id="ARBA00012417"/>
    </source>
</evidence>
<dbReference type="PANTHER" id="PTHR30231">
    <property type="entry name" value="DNA POLYMERASE III SUBUNIT EPSILON"/>
    <property type="match status" value="1"/>
</dbReference>
<dbReference type="InterPro" id="IPR012337">
    <property type="entry name" value="RNaseH-like_sf"/>
</dbReference>
<reference evidence="8 10" key="3">
    <citation type="submission" date="2020-09" db="EMBL/GenBank/DDBJ databases">
        <title>Complete, closed and curated genome sequences of Photobacterium damselae subsp. piscicida isolates from Australia indicate localised evolution and additional plasmid-borne pathogenicity mechanisms.</title>
        <authorList>
            <person name="Baseggio L."/>
            <person name="Silayeva O."/>
            <person name="Buller N."/>
            <person name="Landos M."/>
            <person name="Engelstaedter J."/>
            <person name="Barnes A.C."/>
        </authorList>
    </citation>
    <scope>NUCLEOTIDE SEQUENCE [LARGE SCALE GENOMIC DNA]</scope>
    <source>
        <strain evidence="8 10">AS-16-0540-1</strain>
    </source>
</reference>
<dbReference type="InterPro" id="IPR006054">
    <property type="entry name" value="DnaQ"/>
</dbReference>
<dbReference type="Gene3D" id="3.30.420.10">
    <property type="entry name" value="Ribonuclease H-like superfamily/Ribonuclease H"/>
    <property type="match status" value="1"/>
</dbReference>
<dbReference type="Proteomes" id="UP000218676">
    <property type="component" value="Chromosome 2"/>
</dbReference>
<dbReference type="GO" id="GO:0003677">
    <property type="term" value="F:DNA binding"/>
    <property type="evidence" value="ECO:0007669"/>
    <property type="project" value="InterPro"/>
</dbReference>
<keyword evidence="4 8" id="KW-0269">Exonuclease</keyword>
<evidence type="ECO:0000313" key="10">
    <source>
        <dbReference type="Proteomes" id="UP000516656"/>
    </source>
</evidence>
<protein>
    <recommendedName>
        <fullName evidence="1">DNA-directed DNA polymerase</fullName>
        <ecNumber evidence="1">2.7.7.7</ecNumber>
    </recommendedName>
</protein>
<dbReference type="InterPro" id="IPR036397">
    <property type="entry name" value="RNaseH_sf"/>
</dbReference>
<dbReference type="EC" id="2.7.7.7" evidence="1"/>
<dbReference type="Proteomes" id="UP000516656">
    <property type="component" value="Chromosome 2"/>
</dbReference>
<dbReference type="InterPro" id="IPR013520">
    <property type="entry name" value="Ribonucl_H"/>
</dbReference>
<evidence type="ECO:0000259" key="6">
    <source>
        <dbReference type="SMART" id="SM00479"/>
    </source>
</evidence>
<feature type="domain" description="Exonuclease" evidence="6">
    <location>
        <begin position="58"/>
        <end position="239"/>
    </location>
</feature>
<dbReference type="Pfam" id="PF00929">
    <property type="entry name" value="RNase_T"/>
    <property type="match status" value="1"/>
</dbReference>
<dbReference type="PANTHER" id="PTHR30231:SF4">
    <property type="entry name" value="PROTEIN NEN2"/>
    <property type="match status" value="1"/>
</dbReference>